<keyword evidence="2" id="KW-0479">Metal-binding</keyword>
<evidence type="ECO:0000256" key="1">
    <source>
        <dbReference type="ARBA" id="ARBA00004123"/>
    </source>
</evidence>
<dbReference type="EMBL" id="KZ084091">
    <property type="protein sequence ID" value="OSD05987.1"/>
    <property type="molecule type" value="Genomic_DNA"/>
</dbReference>
<dbReference type="Pfam" id="PF08209">
    <property type="entry name" value="Sgf11"/>
    <property type="match status" value="1"/>
</dbReference>
<keyword evidence="9" id="KW-0539">Nucleus</keyword>
<dbReference type="GO" id="GO:0008270">
    <property type="term" value="F:zinc ion binding"/>
    <property type="evidence" value="ECO:0007669"/>
    <property type="project" value="UniProtKB-KW"/>
</dbReference>
<dbReference type="GO" id="GO:0006325">
    <property type="term" value="P:chromatin organization"/>
    <property type="evidence" value="ECO:0007669"/>
    <property type="project" value="UniProtKB-KW"/>
</dbReference>
<sequence length="350" mass="36748">MPKRERDEAVAELSATIFSAMLEEILMDVVQQSHKEIARARAVCDICHTRCNAVHVPGPSNAAGSSRVPTPNGDTQPVDGQSPAATGTNTPVNGKDGTVYFECLECKRQIASNRYAPHLSSCMGIGNRRGAARNATAKSKLGSDFGKSASPRLASEAAHLSDDGAKPLAATKGKSKAKPKKTASEDVILNSNGKRTASPSISPVKKSKKQKTAATPANRVKLDPDSPLSSGNLLPPTSTASRVPSRLRESSVASSFQRDRRSSSPDSPRSSPARSISTQASTVIRSPAISSATIKTKQTNGKGRGAPAPPRLPSPPRPPPPVPIIRMPDTDYLVDVEGEETGSSTDTDSD</sequence>
<keyword evidence="7 10" id="KW-0010">Activator</keyword>
<dbReference type="GO" id="GO:0070461">
    <property type="term" value="C:SAGA-type complex"/>
    <property type="evidence" value="ECO:0007669"/>
    <property type="project" value="UniProtKB-ARBA"/>
</dbReference>
<feature type="compositionally biased region" description="Polar residues" evidence="11">
    <location>
        <begin position="227"/>
        <end position="242"/>
    </location>
</feature>
<evidence type="ECO:0000313" key="12">
    <source>
        <dbReference type="EMBL" id="OSD05987.1"/>
    </source>
</evidence>
<evidence type="ECO:0000256" key="5">
    <source>
        <dbReference type="ARBA" id="ARBA00022853"/>
    </source>
</evidence>
<dbReference type="OrthoDB" id="21557at2759"/>
<evidence type="ECO:0000256" key="10">
    <source>
        <dbReference type="RuleBase" id="RU261113"/>
    </source>
</evidence>
<keyword evidence="6" id="KW-0805">Transcription regulation</keyword>
<evidence type="ECO:0000256" key="11">
    <source>
        <dbReference type="SAM" id="MobiDB-lite"/>
    </source>
</evidence>
<feature type="compositionally biased region" description="Polar residues" evidence="11">
    <location>
        <begin position="62"/>
        <end position="92"/>
    </location>
</feature>
<proteinExistence type="inferred from homology"/>
<protein>
    <recommendedName>
        <fullName evidence="10">SAGA-associated factor 11</fullName>
    </recommendedName>
</protein>
<feature type="compositionally biased region" description="Pro residues" evidence="11">
    <location>
        <begin position="307"/>
        <end position="323"/>
    </location>
</feature>
<organism evidence="12 13">
    <name type="scientific">Trametes coccinea (strain BRFM310)</name>
    <name type="common">Pycnoporus coccineus</name>
    <dbReference type="NCBI Taxonomy" id="1353009"/>
    <lineage>
        <taxon>Eukaryota</taxon>
        <taxon>Fungi</taxon>
        <taxon>Dikarya</taxon>
        <taxon>Basidiomycota</taxon>
        <taxon>Agaricomycotina</taxon>
        <taxon>Agaricomycetes</taxon>
        <taxon>Polyporales</taxon>
        <taxon>Polyporaceae</taxon>
        <taxon>Trametes</taxon>
    </lineage>
</organism>
<comment type="similarity">
    <text evidence="10">Belongs to the SGF11 family.</text>
</comment>
<evidence type="ECO:0000256" key="8">
    <source>
        <dbReference type="ARBA" id="ARBA00023163"/>
    </source>
</evidence>
<reference evidence="12 13" key="1">
    <citation type="journal article" date="2015" name="Biotechnol. Biofuels">
        <title>Enhanced degradation of softwood versus hardwood by the white-rot fungus Pycnoporus coccineus.</title>
        <authorList>
            <person name="Couturier M."/>
            <person name="Navarro D."/>
            <person name="Chevret D."/>
            <person name="Henrissat B."/>
            <person name="Piumi F."/>
            <person name="Ruiz-Duenas F.J."/>
            <person name="Martinez A.T."/>
            <person name="Grigoriev I.V."/>
            <person name="Riley R."/>
            <person name="Lipzen A."/>
            <person name="Berrin J.G."/>
            <person name="Master E.R."/>
            <person name="Rosso M.N."/>
        </authorList>
    </citation>
    <scope>NUCLEOTIDE SEQUENCE [LARGE SCALE GENOMIC DNA]</scope>
    <source>
        <strain evidence="12 13">BRFM310</strain>
    </source>
</reference>
<evidence type="ECO:0000313" key="13">
    <source>
        <dbReference type="Proteomes" id="UP000193067"/>
    </source>
</evidence>
<keyword evidence="3" id="KW-0863">Zinc-finger</keyword>
<dbReference type="InterPro" id="IPR013246">
    <property type="entry name" value="SAGA_su_Sgf11"/>
</dbReference>
<evidence type="ECO:0000256" key="9">
    <source>
        <dbReference type="ARBA" id="ARBA00023242"/>
    </source>
</evidence>
<keyword evidence="5" id="KW-0156">Chromatin regulator</keyword>
<dbReference type="Gene3D" id="3.30.160.60">
    <property type="entry name" value="Classic Zinc Finger"/>
    <property type="match status" value="1"/>
</dbReference>
<gene>
    <name evidence="12" type="ORF">PYCCODRAFT_1431810</name>
</gene>
<comment type="subcellular location">
    <subcellularLocation>
        <location evidence="1 10">Nucleus</location>
    </subcellularLocation>
</comment>
<evidence type="ECO:0000256" key="7">
    <source>
        <dbReference type="ARBA" id="ARBA00023159"/>
    </source>
</evidence>
<evidence type="ECO:0000256" key="2">
    <source>
        <dbReference type="ARBA" id="ARBA00022723"/>
    </source>
</evidence>
<accession>A0A1Y2IY40</accession>
<dbReference type="Proteomes" id="UP000193067">
    <property type="component" value="Unassembled WGS sequence"/>
</dbReference>
<evidence type="ECO:0000256" key="4">
    <source>
        <dbReference type="ARBA" id="ARBA00022833"/>
    </source>
</evidence>
<feature type="compositionally biased region" description="Polar residues" evidence="11">
    <location>
        <begin position="341"/>
        <end position="350"/>
    </location>
</feature>
<keyword evidence="8" id="KW-0804">Transcription</keyword>
<dbReference type="AlphaFoldDB" id="A0A1Y2IY40"/>
<dbReference type="GO" id="GO:0005634">
    <property type="term" value="C:nucleus"/>
    <property type="evidence" value="ECO:0007669"/>
    <property type="project" value="UniProtKB-SubCell"/>
</dbReference>
<name>A0A1Y2IY40_TRAC3</name>
<evidence type="ECO:0000256" key="6">
    <source>
        <dbReference type="ARBA" id="ARBA00023015"/>
    </source>
</evidence>
<feature type="compositionally biased region" description="Low complexity" evidence="11">
    <location>
        <begin position="264"/>
        <end position="277"/>
    </location>
</feature>
<feature type="compositionally biased region" description="Polar residues" evidence="11">
    <location>
        <begin position="278"/>
        <end position="301"/>
    </location>
</feature>
<feature type="region of interest" description="Disordered" evidence="11">
    <location>
        <begin position="58"/>
        <end position="92"/>
    </location>
</feature>
<keyword evidence="13" id="KW-1185">Reference proteome</keyword>
<keyword evidence="4" id="KW-0862">Zinc</keyword>
<feature type="region of interest" description="Disordered" evidence="11">
    <location>
        <begin position="134"/>
        <end position="350"/>
    </location>
</feature>
<evidence type="ECO:0000256" key="3">
    <source>
        <dbReference type="ARBA" id="ARBA00022771"/>
    </source>
</evidence>
<dbReference type="STRING" id="1353009.A0A1Y2IY40"/>